<sequence length="189" mass="20974">LGIGSSINIIYSDIQSSWAGLGNIDVDPCFVEAGYWDANGTPNDVNDDSWVDGDYHLKSEGWRWNAEWQEWDFDRYTSRCIDAGNPGSALGEELVSIPGDPNNQWGQNLRINMGAYGGTAEASMPPYDWALLADCTNDGTVDFVDFAHLATLFGQQDDELPGDFDRDGDVDLSDVALLTKDWLEETSWY</sequence>
<dbReference type="PROSITE" id="PS00018">
    <property type="entry name" value="EF_HAND_1"/>
    <property type="match status" value="1"/>
</dbReference>
<accession>X1HXJ2</accession>
<dbReference type="AlphaFoldDB" id="X1HXJ2"/>
<protein>
    <recommendedName>
        <fullName evidence="2">Dockerin domain-containing protein</fullName>
    </recommendedName>
</protein>
<dbReference type="Gene3D" id="2.60.40.4130">
    <property type="match status" value="1"/>
</dbReference>
<dbReference type="GO" id="GO:0000272">
    <property type="term" value="P:polysaccharide catabolic process"/>
    <property type="evidence" value="ECO:0007669"/>
    <property type="project" value="InterPro"/>
</dbReference>
<dbReference type="InterPro" id="IPR036439">
    <property type="entry name" value="Dockerin_dom_sf"/>
</dbReference>
<organism evidence="1">
    <name type="scientific">marine sediment metagenome</name>
    <dbReference type="NCBI Taxonomy" id="412755"/>
    <lineage>
        <taxon>unclassified sequences</taxon>
        <taxon>metagenomes</taxon>
        <taxon>ecological metagenomes</taxon>
    </lineage>
</organism>
<name>X1HXJ2_9ZZZZ</name>
<gene>
    <name evidence="1" type="ORF">S03H2_51562</name>
</gene>
<feature type="non-terminal residue" evidence="1">
    <location>
        <position position="1"/>
    </location>
</feature>
<dbReference type="SUPFAM" id="SSF63446">
    <property type="entry name" value="Type I dockerin domain"/>
    <property type="match status" value="1"/>
</dbReference>
<evidence type="ECO:0008006" key="2">
    <source>
        <dbReference type="Google" id="ProtNLM"/>
    </source>
</evidence>
<evidence type="ECO:0000313" key="1">
    <source>
        <dbReference type="EMBL" id="GAH74192.1"/>
    </source>
</evidence>
<comment type="caution">
    <text evidence="1">The sequence shown here is derived from an EMBL/GenBank/DDBJ whole genome shotgun (WGS) entry which is preliminary data.</text>
</comment>
<dbReference type="EMBL" id="BARU01032719">
    <property type="protein sequence ID" value="GAH74192.1"/>
    <property type="molecule type" value="Genomic_DNA"/>
</dbReference>
<dbReference type="InterPro" id="IPR018247">
    <property type="entry name" value="EF_Hand_1_Ca_BS"/>
</dbReference>
<proteinExistence type="predicted"/>
<reference evidence="1" key="1">
    <citation type="journal article" date="2014" name="Front. Microbiol.">
        <title>High frequency of phylogenetically diverse reductive dehalogenase-homologous genes in deep subseafloor sedimentary metagenomes.</title>
        <authorList>
            <person name="Kawai M."/>
            <person name="Futagami T."/>
            <person name="Toyoda A."/>
            <person name="Takaki Y."/>
            <person name="Nishi S."/>
            <person name="Hori S."/>
            <person name="Arai W."/>
            <person name="Tsubouchi T."/>
            <person name="Morono Y."/>
            <person name="Uchiyama I."/>
            <person name="Ito T."/>
            <person name="Fujiyama A."/>
            <person name="Inagaki F."/>
            <person name="Takami H."/>
        </authorList>
    </citation>
    <scope>NUCLEOTIDE SEQUENCE</scope>
    <source>
        <strain evidence="1">Expedition CK06-06</strain>
    </source>
</reference>